<evidence type="ECO:0000259" key="5">
    <source>
        <dbReference type="Pfam" id="PF00296"/>
    </source>
</evidence>
<sequence length="294" mass="33326">MQGEQAVKFVLSTSFTKVAHLTELAPVADTHGWHAMSFSDHVVNPEQINTPYPYTEDGSRRWQAFTDWPDPWVMIGALAAITKNLRFTNNVFVLPMRNPYLVAKAISTAAIISNNRITPAFGVGWSRDEFELMQQDFTTRGKRTSEIIEVMRLLWSGEMVSYEGKYYQFEPLEMNPAPTAPIPIWIGGISEPAMQRAAKIADGWVSDLQPSSEIIESIEKIRVWRREYGLNGEFDVMATPSDAWNVEGYKRLEDAGVTHIMTMPWPFYHGASESLEHKIDSIKRFSDDVISQCG</sequence>
<evidence type="ECO:0000256" key="2">
    <source>
        <dbReference type="ARBA" id="ARBA00022643"/>
    </source>
</evidence>
<evidence type="ECO:0000256" key="4">
    <source>
        <dbReference type="ARBA" id="ARBA00023033"/>
    </source>
</evidence>
<dbReference type="SUPFAM" id="SSF51679">
    <property type="entry name" value="Bacterial luciferase-like"/>
    <property type="match status" value="1"/>
</dbReference>
<gene>
    <name evidence="6" type="ORF">EYC87_06050</name>
</gene>
<name>A0ABT3ST28_9GAMM</name>
<dbReference type="Proteomes" id="UP001143307">
    <property type="component" value="Unassembled WGS sequence"/>
</dbReference>
<dbReference type="PANTHER" id="PTHR42847">
    <property type="entry name" value="ALKANESULFONATE MONOOXYGENASE"/>
    <property type="match status" value="1"/>
</dbReference>
<evidence type="ECO:0000256" key="3">
    <source>
        <dbReference type="ARBA" id="ARBA00023002"/>
    </source>
</evidence>
<dbReference type="EMBL" id="SHNP01000002">
    <property type="protein sequence ID" value="MCX2973148.1"/>
    <property type="molecule type" value="Genomic_DNA"/>
</dbReference>
<evidence type="ECO:0000313" key="7">
    <source>
        <dbReference type="Proteomes" id="UP001143307"/>
    </source>
</evidence>
<evidence type="ECO:0000256" key="1">
    <source>
        <dbReference type="ARBA" id="ARBA00022630"/>
    </source>
</evidence>
<protein>
    <submittedName>
        <fullName evidence="6">TIGR03619 family F420-dependent LLM class oxidoreductase</fullName>
        <ecNumber evidence="6">1.-.-.-</ecNumber>
    </submittedName>
</protein>
<evidence type="ECO:0000313" key="6">
    <source>
        <dbReference type="EMBL" id="MCX2973148.1"/>
    </source>
</evidence>
<keyword evidence="2" id="KW-0288">FMN</keyword>
<keyword evidence="3 6" id="KW-0560">Oxidoreductase</keyword>
<dbReference type="GO" id="GO:0016491">
    <property type="term" value="F:oxidoreductase activity"/>
    <property type="evidence" value="ECO:0007669"/>
    <property type="project" value="UniProtKB-KW"/>
</dbReference>
<keyword evidence="4" id="KW-0503">Monooxygenase</keyword>
<dbReference type="Pfam" id="PF00296">
    <property type="entry name" value="Bac_luciferase"/>
    <property type="match status" value="1"/>
</dbReference>
<dbReference type="InterPro" id="IPR011251">
    <property type="entry name" value="Luciferase-like_dom"/>
</dbReference>
<organism evidence="6 7">
    <name type="scientific">Candidatus Seongchinamella marina</name>
    <dbReference type="NCBI Taxonomy" id="2518990"/>
    <lineage>
        <taxon>Bacteria</taxon>
        <taxon>Pseudomonadati</taxon>
        <taxon>Pseudomonadota</taxon>
        <taxon>Gammaproteobacteria</taxon>
        <taxon>Cellvibrionales</taxon>
        <taxon>Halieaceae</taxon>
        <taxon>Seongchinamella</taxon>
    </lineage>
</organism>
<keyword evidence="7" id="KW-1185">Reference proteome</keyword>
<dbReference type="NCBIfam" id="TIGR03619">
    <property type="entry name" value="F420_Rv2161c"/>
    <property type="match status" value="1"/>
</dbReference>
<dbReference type="PANTHER" id="PTHR42847:SF4">
    <property type="entry name" value="ALKANESULFONATE MONOOXYGENASE-RELATED"/>
    <property type="match status" value="1"/>
</dbReference>
<feature type="domain" description="Luciferase-like" evidence="5">
    <location>
        <begin position="17"/>
        <end position="239"/>
    </location>
</feature>
<dbReference type="InterPro" id="IPR036661">
    <property type="entry name" value="Luciferase-like_sf"/>
</dbReference>
<dbReference type="Gene3D" id="3.20.20.30">
    <property type="entry name" value="Luciferase-like domain"/>
    <property type="match status" value="1"/>
</dbReference>
<proteinExistence type="predicted"/>
<keyword evidence="1" id="KW-0285">Flavoprotein</keyword>
<reference evidence="6" key="1">
    <citation type="submission" date="2019-02" db="EMBL/GenBank/DDBJ databases">
        <authorList>
            <person name="Li S.-H."/>
        </authorList>
    </citation>
    <scope>NUCLEOTIDE SEQUENCE</scope>
    <source>
        <strain evidence="6">IMCC8485</strain>
    </source>
</reference>
<accession>A0ABT3ST28</accession>
<dbReference type="InterPro" id="IPR050172">
    <property type="entry name" value="SsuD_RutA_monooxygenase"/>
</dbReference>
<dbReference type="InterPro" id="IPR019921">
    <property type="entry name" value="Lucif-like_OxRdtase_Rv2161c"/>
</dbReference>
<dbReference type="EC" id="1.-.-.-" evidence="6"/>
<comment type="caution">
    <text evidence="6">The sequence shown here is derived from an EMBL/GenBank/DDBJ whole genome shotgun (WGS) entry which is preliminary data.</text>
</comment>